<dbReference type="EMBL" id="FNBD01000009">
    <property type="protein sequence ID" value="SDF23155.1"/>
    <property type="molecule type" value="Genomic_DNA"/>
</dbReference>
<dbReference type="eggNOG" id="ENOG502Z9BT">
    <property type="taxonomic scope" value="Bacteria"/>
</dbReference>
<dbReference type="RefSeq" id="WP_074538934.1">
    <property type="nucleotide sequence ID" value="NZ_FNBD01000009.1"/>
</dbReference>
<gene>
    <name evidence="2" type="ORF">SAMN04487992_10944</name>
</gene>
<feature type="transmembrane region" description="Helical" evidence="1">
    <location>
        <begin position="387"/>
        <end position="404"/>
    </location>
</feature>
<keyword evidence="1" id="KW-1133">Transmembrane helix</keyword>
<protein>
    <submittedName>
        <fullName evidence="2">Uncharacterized protein</fullName>
    </submittedName>
</protein>
<dbReference type="AlphaFoldDB" id="A0A1G7JE44"/>
<keyword evidence="1" id="KW-0812">Transmembrane</keyword>
<name>A0A1G7JE44_9FLAO</name>
<reference evidence="3" key="1">
    <citation type="submission" date="2016-10" db="EMBL/GenBank/DDBJ databases">
        <authorList>
            <person name="Varghese N."/>
            <person name="Submissions S."/>
        </authorList>
    </citation>
    <scope>NUCLEOTIDE SEQUENCE [LARGE SCALE GENOMIC DNA]</scope>
    <source>
        <strain evidence="3">DSM 24729</strain>
    </source>
</reference>
<dbReference type="Pfam" id="PF13163">
    <property type="entry name" value="DUF3999"/>
    <property type="match status" value="1"/>
</dbReference>
<dbReference type="Proteomes" id="UP000182114">
    <property type="component" value="Unassembled WGS sequence"/>
</dbReference>
<keyword evidence="3" id="KW-1185">Reference proteome</keyword>
<dbReference type="InterPro" id="IPR025060">
    <property type="entry name" value="DUF3999"/>
</dbReference>
<accession>A0A1G7JE44</accession>
<keyword evidence="1" id="KW-0472">Membrane</keyword>
<evidence type="ECO:0000256" key="1">
    <source>
        <dbReference type="SAM" id="Phobius"/>
    </source>
</evidence>
<sequence length="410" mass="47255">MTQKTFKLLILLFLVSTGMFAQMKTYQYKREIKDISEQWHSIELPESLYEKTKINLADIRIYGIIKNDTIEAPYALKAKRSIEKINDVTFEVLNESHTNDSYFYTFKVENASKINEIYLNFDKLNFDFNIKIEGGHNEKEWFTIADDYRILSIENKATSFKFTTAKIPTSTYSYYRITAKTSEDPEFKSAMIFENNTIPATYNTYSPIKEEVTNNQKTKETIIALELNHAVPLSHIKVAVLDGLNYLRPIQISYLTDSTKTTTGWHYQYRNLSSSILSSINKNEFDFISTRVKKLKITISNQDNQPLKIGAIELQGYQHELIGRFTEPGQYFLSYGNPEVSEPIYDINLMDNVVPATAKAVVLGKELGSEIIIAAPEVQALFENKKWLWAIMLLIIALLGYYTIKMIKKS</sequence>
<evidence type="ECO:0000313" key="2">
    <source>
        <dbReference type="EMBL" id="SDF23155.1"/>
    </source>
</evidence>
<evidence type="ECO:0000313" key="3">
    <source>
        <dbReference type="Proteomes" id="UP000182114"/>
    </source>
</evidence>
<organism evidence="2 3">
    <name type="scientific">Cellulophaga baltica</name>
    <dbReference type="NCBI Taxonomy" id="76594"/>
    <lineage>
        <taxon>Bacteria</taxon>
        <taxon>Pseudomonadati</taxon>
        <taxon>Bacteroidota</taxon>
        <taxon>Flavobacteriia</taxon>
        <taxon>Flavobacteriales</taxon>
        <taxon>Flavobacteriaceae</taxon>
        <taxon>Cellulophaga</taxon>
    </lineage>
</organism>
<proteinExistence type="predicted"/>